<keyword evidence="5" id="KW-1185">Reference proteome</keyword>
<dbReference type="GO" id="GO:0008977">
    <property type="term" value="F:prephenate dehydrogenase (NAD+) activity"/>
    <property type="evidence" value="ECO:0007669"/>
    <property type="project" value="UniProtKB-ARBA"/>
</dbReference>
<sequence>MRVGIVGLGLMGGSLALAVRAQRPGWDLVGQDSDPATMAQALESGLIRAGPVSEADIVVLAAPIPALPELLADLGGYRGVVTDLASTKVRVMSWAAAAGVDLVGGHPMCGRELSGLAAADPNLFRGAPWVLTRDEPAVTGLVEAVGSRPIFMEAQLHDRLVAGVSHAAFLLSTAYVLALAGSPQWSEMQEVAGSGFREMSRLAAGDPELYAAIVSTNREPIVEAVRAAETSLARLRRHLEAGDPRLVELFEEAKQVRDRWVNSARNG</sequence>
<dbReference type="InterPro" id="IPR003099">
    <property type="entry name" value="Prephen_DH"/>
</dbReference>
<evidence type="ECO:0000259" key="3">
    <source>
        <dbReference type="PROSITE" id="PS51176"/>
    </source>
</evidence>
<dbReference type="EMBL" id="JAEKNR010000083">
    <property type="protein sequence ID" value="MBJ7597906.1"/>
    <property type="molecule type" value="Genomic_DNA"/>
</dbReference>
<gene>
    <name evidence="4" type="ORF">JF922_07440</name>
</gene>
<name>A0A934N6T5_9BACT</name>
<organism evidence="4 5">
    <name type="scientific">Candidatus Nephthysia bennettiae</name>
    <dbReference type="NCBI Taxonomy" id="3127016"/>
    <lineage>
        <taxon>Bacteria</taxon>
        <taxon>Bacillati</taxon>
        <taxon>Candidatus Dormiibacterota</taxon>
        <taxon>Candidatus Dormibacteria</taxon>
        <taxon>Candidatus Dormibacterales</taxon>
        <taxon>Candidatus Dormibacteraceae</taxon>
        <taxon>Candidatus Nephthysia</taxon>
    </lineage>
</organism>
<feature type="domain" description="Prephenate/arogenate dehydrogenase" evidence="3">
    <location>
        <begin position="1"/>
        <end position="267"/>
    </location>
</feature>
<dbReference type="Gene3D" id="3.40.50.720">
    <property type="entry name" value="NAD(P)-binding Rossmann-like Domain"/>
    <property type="match status" value="1"/>
</dbReference>
<dbReference type="SUPFAM" id="SSF51735">
    <property type="entry name" value="NAD(P)-binding Rossmann-fold domains"/>
    <property type="match status" value="1"/>
</dbReference>
<dbReference type="RefSeq" id="WP_338200511.1">
    <property type="nucleotide sequence ID" value="NZ_JAEKNR010000083.1"/>
</dbReference>
<dbReference type="Gene3D" id="1.10.3660.10">
    <property type="entry name" value="6-phosphogluconate dehydrogenase C-terminal like domain"/>
    <property type="match status" value="1"/>
</dbReference>
<evidence type="ECO:0000313" key="5">
    <source>
        <dbReference type="Proteomes" id="UP000612893"/>
    </source>
</evidence>
<dbReference type="InterPro" id="IPR036291">
    <property type="entry name" value="NAD(P)-bd_dom_sf"/>
</dbReference>
<dbReference type="PROSITE" id="PS51176">
    <property type="entry name" value="PDH_ADH"/>
    <property type="match status" value="1"/>
</dbReference>
<dbReference type="Pfam" id="PF20463">
    <property type="entry name" value="PDH_C"/>
    <property type="match status" value="1"/>
</dbReference>
<dbReference type="PANTHER" id="PTHR21363">
    <property type="entry name" value="PREPHENATE DEHYDROGENASE"/>
    <property type="match status" value="1"/>
</dbReference>
<protein>
    <submittedName>
        <fullName evidence="4">Prephenate dehydrogenase/arogenate dehydrogenase family protein</fullName>
    </submittedName>
</protein>
<proteinExistence type="inferred from homology"/>
<dbReference type="InterPro" id="IPR050812">
    <property type="entry name" value="Preph/Arog_dehydrog"/>
</dbReference>
<dbReference type="InterPro" id="IPR008927">
    <property type="entry name" value="6-PGluconate_DH-like_C_sf"/>
</dbReference>
<comment type="similarity">
    <text evidence="1">Belongs to the prephenate/arogenate dehydrogenase family.</text>
</comment>
<evidence type="ECO:0000256" key="1">
    <source>
        <dbReference type="ARBA" id="ARBA00007964"/>
    </source>
</evidence>
<dbReference type="PANTHER" id="PTHR21363:SF0">
    <property type="entry name" value="PREPHENATE DEHYDROGENASE [NADP(+)]"/>
    <property type="match status" value="1"/>
</dbReference>
<reference evidence="4" key="1">
    <citation type="submission" date="2020-10" db="EMBL/GenBank/DDBJ databases">
        <title>Ca. Dormibacterota MAGs.</title>
        <authorList>
            <person name="Montgomery K."/>
        </authorList>
    </citation>
    <scope>NUCLEOTIDE SEQUENCE [LARGE SCALE GENOMIC DNA]</scope>
    <source>
        <strain evidence="4">SC8812_S17_10</strain>
    </source>
</reference>
<accession>A0A934N6T5</accession>
<dbReference type="AlphaFoldDB" id="A0A934N6T5"/>
<dbReference type="Proteomes" id="UP000612893">
    <property type="component" value="Unassembled WGS sequence"/>
</dbReference>
<dbReference type="InterPro" id="IPR046826">
    <property type="entry name" value="PDH_N"/>
</dbReference>
<evidence type="ECO:0000313" key="4">
    <source>
        <dbReference type="EMBL" id="MBJ7597906.1"/>
    </source>
</evidence>
<dbReference type="SUPFAM" id="SSF48179">
    <property type="entry name" value="6-phosphogluconate dehydrogenase C-terminal domain-like"/>
    <property type="match status" value="1"/>
</dbReference>
<dbReference type="InterPro" id="IPR046825">
    <property type="entry name" value="PDH_C"/>
</dbReference>
<evidence type="ECO:0000256" key="2">
    <source>
        <dbReference type="ARBA" id="ARBA00023002"/>
    </source>
</evidence>
<dbReference type="Pfam" id="PF02153">
    <property type="entry name" value="PDH_N"/>
    <property type="match status" value="1"/>
</dbReference>
<keyword evidence="2" id="KW-0560">Oxidoreductase</keyword>
<comment type="caution">
    <text evidence="4">The sequence shown here is derived from an EMBL/GenBank/DDBJ whole genome shotgun (WGS) entry which is preliminary data.</text>
</comment>